<reference evidence="11" key="1">
    <citation type="submission" date="2019-04" db="EMBL/GenBank/DDBJ databases">
        <title>Friends and foes A comparative genomics studyof 23 Aspergillus species from section Flavi.</title>
        <authorList>
            <consortium name="DOE Joint Genome Institute"/>
            <person name="Kjaerbolling I."/>
            <person name="Vesth T."/>
            <person name="Frisvad J.C."/>
            <person name="Nybo J.L."/>
            <person name="Theobald S."/>
            <person name="Kildgaard S."/>
            <person name="Isbrandt T."/>
            <person name="Kuo A."/>
            <person name="Sato A."/>
            <person name="Lyhne E.K."/>
            <person name="Kogle M.E."/>
            <person name="Wiebenga A."/>
            <person name="Kun R.S."/>
            <person name="Lubbers R.J."/>
            <person name="Makela M.R."/>
            <person name="Barry K."/>
            <person name="Chovatia M."/>
            <person name="Clum A."/>
            <person name="Daum C."/>
            <person name="Haridas S."/>
            <person name="He G."/>
            <person name="LaButti K."/>
            <person name="Lipzen A."/>
            <person name="Mondo S."/>
            <person name="Riley R."/>
            <person name="Salamov A."/>
            <person name="Simmons B.A."/>
            <person name="Magnuson J.K."/>
            <person name="Henrissat B."/>
            <person name="Mortensen U.H."/>
            <person name="Larsen T.O."/>
            <person name="Devries R.P."/>
            <person name="Grigoriev I.V."/>
            <person name="Machida M."/>
            <person name="Baker S.E."/>
            <person name="Andersen M.R."/>
        </authorList>
    </citation>
    <scope>NUCLEOTIDE SEQUENCE [LARGE SCALE GENOMIC DNA]</scope>
    <source>
        <strain evidence="11">CBS 130017</strain>
    </source>
</reference>
<dbReference type="InterPro" id="IPR009081">
    <property type="entry name" value="PP-bd_ACP"/>
</dbReference>
<dbReference type="Pfam" id="PF00698">
    <property type="entry name" value="Acyl_transf_1"/>
    <property type="match status" value="1"/>
</dbReference>
<dbReference type="Gene3D" id="3.90.180.10">
    <property type="entry name" value="Medium-chain alcohol dehydrogenases, catalytic domain"/>
    <property type="match status" value="1"/>
</dbReference>
<evidence type="ECO:0000256" key="3">
    <source>
        <dbReference type="ARBA" id="ARBA00022679"/>
    </source>
</evidence>
<dbReference type="Pfam" id="PF00109">
    <property type="entry name" value="ketoacyl-synt"/>
    <property type="match status" value="1"/>
</dbReference>
<dbReference type="InterPro" id="IPR016035">
    <property type="entry name" value="Acyl_Trfase/lysoPLipase"/>
</dbReference>
<dbReference type="InterPro" id="IPR042104">
    <property type="entry name" value="PKS_dehydratase_sf"/>
</dbReference>
<organism evidence="10 11">
    <name type="scientific">Aspergillus sergii</name>
    <dbReference type="NCBI Taxonomy" id="1034303"/>
    <lineage>
        <taxon>Eukaryota</taxon>
        <taxon>Fungi</taxon>
        <taxon>Dikarya</taxon>
        <taxon>Ascomycota</taxon>
        <taxon>Pezizomycotina</taxon>
        <taxon>Eurotiomycetes</taxon>
        <taxon>Eurotiomycetidae</taxon>
        <taxon>Eurotiales</taxon>
        <taxon>Aspergillaceae</taxon>
        <taxon>Aspergillus</taxon>
        <taxon>Aspergillus subgen. Circumdati</taxon>
    </lineage>
</organism>
<dbReference type="InterPro" id="IPR016039">
    <property type="entry name" value="Thiolase-like"/>
</dbReference>
<dbReference type="PROSITE" id="PS52019">
    <property type="entry name" value="PKS_MFAS_DH"/>
    <property type="match status" value="1"/>
</dbReference>
<dbReference type="InterPro" id="IPR001227">
    <property type="entry name" value="Ac_transferase_dom_sf"/>
</dbReference>
<feature type="region of interest" description="N-terminal hotdog fold" evidence="6">
    <location>
        <begin position="926"/>
        <end position="1065"/>
    </location>
</feature>
<dbReference type="InterPro" id="IPR032821">
    <property type="entry name" value="PKS_assoc"/>
</dbReference>
<dbReference type="GO" id="GO:0016491">
    <property type="term" value="F:oxidoreductase activity"/>
    <property type="evidence" value="ECO:0007669"/>
    <property type="project" value="InterPro"/>
</dbReference>
<dbReference type="InterPro" id="IPR050091">
    <property type="entry name" value="PKS_NRPS_Biosynth_Enz"/>
</dbReference>
<dbReference type="SUPFAM" id="SSF51735">
    <property type="entry name" value="NAD(P)-binding Rossmann-fold domains"/>
    <property type="match status" value="2"/>
</dbReference>
<dbReference type="GO" id="GO:0006633">
    <property type="term" value="P:fatty acid biosynthetic process"/>
    <property type="evidence" value="ECO:0007669"/>
    <property type="project" value="InterPro"/>
</dbReference>
<dbReference type="Pfam" id="PF08240">
    <property type="entry name" value="ADH_N"/>
    <property type="match status" value="1"/>
</dbReference>
<dbReference type="SMART" id="SM00827">
    <property type="entry name" value="PKS_AT"/>
    <property type="match status" value="1"/>
</dbReference>
<dbReference type="InterPro" id="IPR014043">
    <property type="entry name" value="Acyl_transferase_dom"/>
</dbReference>
<dbReference type="InterPro" id="IPR020806">
    <property type="entry name" value="PKS_PP-bd"/>
</dbReference>
<dbReference type="InterPro" id="IPR014030">
    <property type="entry name" value="Ketoacyl_synth_N"/>
</dbReference>
<dbReference type="EMBL" id="ML741825">
    <property type="protein sequence ID" value="KAE8323848.1"/>
    <property type="molecule type" value="Genomic_DNA"/>
</dbReference>
<keyword evidence="5" id="KW-0012">Acyltransferase</keyword>
<dbReference type="PANTHER" id="PTHR43775">
    <property type="entry name" value="FATTY ACID SYNTHASE"/>
    <property type="match status" value="1"/>
</dbReference>
<dbReference type="CDD" id="cd00833">
    <property type="entry name" value="PKS"/>
    <property type="match status" value="1"/>
</dbReference>
<dbReference type="SUPFAM" id="SSF53901">
    <property type="entry name" value="Thiolase-like"/>
    <property type="match status" value="1"/>
</dbReference>
<evidence type="ECO:0000256" key="6">
    <source>
        <dbReference type="PROSITE-ProRule" id="PRU01363"/>
    </source>
</evidence>
<dbReference type="Gene3D" id="3.40.50.720">
    <property type="entry name" value="NAD(P)-binding Rossmann-like Domain"/>
    <property type="match status" value="1"/>
</dbReference>
<feature type="region of interest" description="C-terminal hotdog fold" evidence="6">
    <location>
        <begin position="1088"/>
        <end position="1245"/>
    </location>
</feature>
<proteinExistence type="predicted"/>
<feature type="domain" description="Ketosynthase family 3 (KS3)" evidence="8">
    <location>
        <begin position="8"/>
        <end position="434"/>
    </location>
</feature>
<dbReference type="InterPro" id="IPR056501">
    <property type="entry name" value="NAD-bd_HRPKS_sdrA"/>
</dbReference>
<evidence type="ECO:0000313" key="11">
    <source>
        <dbReference type="Proteomes" id="UP000325945"/>
    </source>
</evidence>
<dbReference type="Pfam" id="PF23114">
    <property type="entry name" value="NAD-bd_HRPKS_sdrA"/>
    <property type="match status" value="1"/>
</dbReference>
<dbReference type="Pfam" id="PF08659">
    <property type="entry name" value="KR"/>
    <property type="match status" value="1"/>
</dbReference>
<dbReference type="CDD" id="cd05195">
    <property type="entry name" value="enoyl_red"/>
    <property type="match status" value="1"/>
</dbReference>
<dbReference type="SMART" id="SM00822">
    <property type="entry name" value="PKS_KR"/>
    <property type="match status" value="1"/>
</dbReference>
<dbReference type="SUPFAM" id="SSF47336">
    <property type="entry name" value="ACP-like"/>
    <property type="match status" value="1"/>
</dbReference>
<dbReference type="SUPFAM" id="SSF53335">
    <property type="entry name" value="S-adenosyl-L-methionine-dependent methyltransferases"/>
    <property type="match status" value="1"/>
</dbReference>
<dbReference type="Gene3D" id="3.10.129.110">
    <property type="entry name" value="Polyketide synthase dehydratase"/>
    <property type="match status" value="1"/>
</dbReference>
<dbReference type="InterPro" id="IPR029063">
    <property type="entry name" value="SAM-dependent_MTases_sf"/>
</dbReference>
<dbReference type="InterPro" id="IPR020843">
    <property type="entry name" value="ER"/>
</dbReference>
<dbReference type="PROSITE" id="PS50075">
    <property type="entry name" value="CARRIER"/>
    <property type="match status" value="1"/>
</dbReference>
<dbReference type="Pfam" id="PF02801">
    <property type="entry name" value="Ketoacyl-synt_C"/>
    <property type="match status" value="1"/>
</dbReference>
<evidence type="ECO:0000256" key="2">
    <source>
        <dbReference type="ARBA" id="ARBA00022553"/>
    </source>
</evidence>
<evidence type="ECO:0000259" key="9">
    <source>
        <dbReference type="PROSITE" id="PS52019"/>
    </source>
</evidence>
<dbReference type="InterPro" id="IPR013968">
    <property type="entry name" value="PKS_KR"/>
</dbReference>
<dbReference type="InterPro" id="IPR036291">
    <property type="entry name" value="NAD(P)-bd_dom_sf"/>
</dbReference>
<dbReference type="InterPro" id="IPR049552">
    <property type="entry name" value="PKS_DH_N"/>
</dbReference>
<dbReference type="Gene3D" id="3.30.70.3290">
    <property type="match status" value="1"/>
</dbReference>
<dbReference type="Pfam" id="PF16197">
    <property type="entry name" value="KAsynt_C_assoc"/>
    <property type="match status" value="1"/>
</dbReference>
<keyword evidence="3 10" id="KW-0808">Transferase</keyword>
<keyword evidence="4" id="KW-0511">Multifunctional enzyme</keyword>
<dbReference type="Pfam" id="PF21089">
    <property type="entry name" value="PKS_DH_N"/>
    <property type="match status" value="1"/>
</dbReference>
<dbReference type="InterPro" id="IPR057326">
    <property type="entry name" value="KR_dom"/>
</dbReference>
<feature type="active site" description="Proton donor; for dehydratase activity" evidence="6">
    <location>
        <position position="1153"/>
    </location>
</feature>
<evidence type="ECO:0000256" key="5">
    <source>
        <dbReference type="ARBA" id="ARBA00023315"/>
    </source>
</evidence>
<dbReference type="GO" id="GO:0031177">
    <property type="term" value="F:phosphopantetheine binding"/>
    <property type="evidence" value="ECO:0007669"/>
    <property type="project" value="InterPro"/>
</dbReference>
<dbReference type="SUPFAM" id="SSF50129">
    <property type="entry name" value="GroES-like"/>
    <property type="match status" value="1"/>
</dbReference>
<keyword evidence="1" id="KW-0596">Phosphopantetheine</keyword>
<name>A0A5N6WTD4_9EURO</name>
<dbReference type="InterPro" id="IPR018201">
    <property type="entry name" value="Ketoacyl_synth_AS"/>
</dbReference>
<feature type="active site" description="Proton acceptor; for dehydratase activity" evidence="6">
    <location>
        <position position="958"/>
    </location>
</feature>
<dbReference type="InterPro" id="IPR036736">
    <property type="entry name" value="ACP-like_sf"/>
</dbReference>
<dbReference type="InterPro" id="IPR014031">
    <property type="entry name" value="Ketoacyl_synth_C"/>
</dbReference>
<keyword evidence="2" id="KW-0597">Phosphoprotein</keyword>
<dbReference type="SUPFAM" id="SSF52151">
    <property type="entry name" value="FabD/lysophospholipase-like"/>
    <property type="match status" value="1"/>
</dbReference>
<dbReference type="SMART" id="SM00823">
    <property type="entry name" value="PKS_PP"/>
    <property type="match status" value="1"/>
</dbReference>
<dbReference type="SMART" id="SM00829">
    <property type="entry name" value="PKS_ER"/>
    <property type="match status" value="1"/>
</dbReference>
<dbReference type="InterPro" id="IPR020841">
    <property type="entry name" value="PKS_Beta-ketoAc_synthase_dom"/>
</dbReference>
<dbReference type="PANTHER" id="PTHR43775:SF13">
    <property type="entry name" value="POLYKETIDE SYNTHASE 1"/>
    <property type="match status" value="1"/>
</dbReference>
<dbReference type="GO" id="GO:0044550">
    <property type="term" value="P:secondary metabolite biosynthetic process"/>
    <property type="evidence" value="ECO:0007669"/>
    <property type="project" value="UniProtKB-ARBA"/>
</dbReference>
<evidence type="ECO:0000313" key="10">
    <source>
        <dbReference type="EMBL" id="KAE8323848.1"/>
    </source>
</evidence>
<dbReference type="Pfam" id="PF14765">
    <property type="entry name" value="PS-DH"/>
    <property type="match status" value="1"/>
</dbReference>
<dbReference type="InterPro" id="IPR013154">
    <property type="entry name" value="ADH-like_N"/>
</dbReference>
<dbReference type="Pfam" id="PF13602">
    <property type="entry name" value="ADH_zinc_N_2"/>
    <property type="match status" value="1"/>
</dbReference>
<evidence type="ECO:0000259" key="8">
    <source>
        <dbReference type="PROSITE" id="PS52004"/>
    </source>
</evidence>
<feature type="domain" description="Carrier" evidence="7">
    <location>
        <begin position="2445"/>
        <end position="2522"/>
    </location>
</feature>
<evidence type="ECO:0000256" key="1">
    <source>
        <dbReference type="ARBA" id="ARBA00022450"/>
    </source>
</evidence>
<dbReference type="FunFam" id="3.40.50.720:FF:000209">
    <property type="entry name" value="Polyketide synthase Pks12"/>
    <property type="match status" value="1"/>
</dbReference>
<dbReference type="SMART" id="SM00825">
    <property type="entry name" value="PKS_KS"/>
    <property type="match status" value="1"/>
</dbReference>
<dbReference type="Gene3D" id="3.40.366.10">
    <property type="entry name" value="Malonyl-Coenzyme A Acyl Carrier Protein, domain 2"/>
    <property type="match status" value="1"/>
</dbReference>
<dbReference type="GO" id="GO:0004312">
    <property type="term" value="F:fatty acid synthase activity"/>
    <property type="evidence" value="ECO:0007669"/>
    <property type="project" value="TreeGrafter"/>
</dbReference>
<dbReference type="GO" id="GO:1901336">
    <property type="term" value="P:lactone biosynthetic process"/>
    <property type="evidence" value="ECO:0007669"/>
    <property type="project" value="UniProtKB-ARBA"/>
</dbReference>
<dbReference type="PROSITE" id="PS00606">
    <property type="entry name" value="KS3_1"/>
    <property type="match status" value="1"/>
</dbReference>
<dbReference type="InterPro" id="IPR049551">
    <property type="entry name" value="PKS_DH_C"/>
</dbReference>
<dbReference type="Gene3D" id="3.40.50.150">
    <property type="entry name" value="Vaccinia Virus protein VP39"/>
    <property type="match status" value="1"/>
</dbReference>
<dbReference type="PROSITE" id="PS52004">
    <property type="entry name" value="KS3_2"/>
    <property type="match status" value="1"/>
</dbReference>
<dbReference type="Proteomes" id="UP000325945">
    <property type="component" value="Unassembled WGS sequence"/>
</dbReference>
<sequence length="2536" mass="278324">MECQTPEPIPIAIIGLSFRAPGSVRTEDDFWEFCCRAKSAWSEIPTERFTSDAYYSNNPDKTGSFPAKGGYFLQDDVRCFDASFFNITAEEAKAMDPQHRLSLECAYEALEQAGETRRSLANERVGVFAAGTNSDYEVKNSLDPDQIPRASITGQAPCMLANRISYFFDFRGPSMTVDTACSSSLTALHVACQSLKHGESSHALVTGCHLNLIPQCFISFASSSLLGPSGKCHSFDTMASSGYGRGEGAGCLYLRPLDAAVAAGDNIRAVIVNTGVNQDGHTPGISMPSSRAQEQLIQSVYRSAAIDPKMTAYVEAHGTGTKVGDPIEAEALYRCFGKQRTPETPLFVGSLKSNFGHAEGTSGMLSVIKTVFMLERGYILPTGGDFKQPREDIPWRAWNLKVPTKLIQWPTDKPYASINNFGLGGANAHAILCRSPDPSSSRTRKAGSRDLRQNQAISRVYILSGNSEHAVKMQAKGLRNYLDVEESVDDSRLMYNLAYTLGQRRNMLPWKVALPATSIQDLRSGLVDEECIPSKADTQPSVAFVFTGQGAQWYAMGRELIDVYPGFRSTLQRVDEELARAGAPFSVTDEIRKNEHCSQIDNSIISQAACTGIQIALVELLRSWDIQPSAVIGHSSGEIAAAYTAGILSLQSAILIAYHRGVAAGELLNCRHIKGAMVAVGAPVQEVERLLGQVQNGEASIACINSGQNVTVSGDEHAVQELENIVASLGLFHRRLRVNVAYHSKHTHLVADQYLESLRTIQTHDATIPFYSATRETQLPSYELQGPYWVENFVSCVRFAPALRNMLDSEAAGGKRITTLIEVGPHPALASSISEILRSSGHSQDTGYLSTLRRRTSAISSMQALLIQLILKGQDVCWETVNPMGPEKGTPSLLTNLPSYPWDHSVQYDHQTHITQNHLFKPFPRHDLLGSLTVESNPTESRWRAIIRQEEHPWIRDHRIQGRAVFPMAAFISMATEAARMYATRMNIEFDTFKIREVQVSNMLVIPKSSAVELTLSLRRRPHGTMVSSSTWHEVVILSSSDNKTPDENFRCLVSMQIMRKPNPVSNQNDRINAALMEALASMESSCTEEAQIDAFYGDLEDNRFQYDRLFRGLTRCFTNQVEGRSTIVTPKLDEHASDVPDARMSLHPAILDLCLQTSFLTLGGGTKGVGTTYVPNYVKEITIDRTLHIKQGDIFHSYAKRTSPKFYDRPVSMNLSVISEKASDVPVICIQGLSTVPVGQQSSLVQTSSKRDICYKTDMVLCLDLTPLKELELFCSPVRDRDTADIENLERIAAFYVRKAMESVSTKTSRSTSTLGAMLSLLSRTGYATSDRVSPALDWFYQWMLEINSTRCSEYLQSSARDSIDEARGLPSSTALIKKIGPELPDILRGEINLAQLSQRYGGLDKYYADRPFCHPSYQRAGACIKVMVNQKPNLRILEIGSSLESTVQILGCLSERVQTYTFMSAGEPVVQDKECVLGEWSSHVQVEPIGIMDKAKRQYPQSHSFDLIIVSNLGQGSTSVMDILSCARGLLKSNGKLMIVEENGQQPFHFRDFPVLLLRGLPPPKQISADHRDVPTTDEWNILLEENGFSQIRTLFEIPSDQAHQGGRVILSSQQPECALLGRKVVVVHNNDLERSWLVSLSEAIMRATGTEPLIQSLQEADTGDNLCLFLGELTNPMLAKMNVDAFTAVKRLVANSSGMLWVTHDAYIDSKKPEANLVSGLSRTIRSELGLAFATLDFDGPALSNGANYAADLMVSILEIVFGQTSALCDGDFEFTVRNNSVLVPRVLPDHALNDSLNRLSSGPVGSTQPVSQDHDTLRLAIQDYGMLDSLHFAYEAPSTSPLSADHVEIEVKCVGLNFRDIMHANNQIPVDGFGIECSGTVIAVGSRVTDVEVGDRVCALADCCFSTRTQCPAACVKKVDDTMSFEVAASIPAVFTTAIHSLLFIAHLEANETVLIHAAAGGVGQAAIMVAQATGATVFATVGSLRKKKFLMETYGIPESHIFYSRDQSFVGEVMASTHGVGVDVVLNSLAGDSLQASLQCVAPFGRFVEIGKKDIAMNMYLEMSQFAHNISFSAVDLSTFGRERPQQMRKLLRETFRLLQSGEIRPVSPLNTFDASEVPSAFQLLQSGHSIGKVIVRLNDLGGDNVIQFSPNTCFLEADATYLIVGGTGGLGRSITQWLATHGAKHVLLVSRSGPGSPGVEHLINSMSSQGVQVCALSCDVTDKTQLMSILRPHLQQCSPLRGVIHSAMVLKDAMFNNSTLSDFESVLKPKVDAVYAVNELLIQLGYDLDFFIALSSISGIIGNQGQSSYAAASTFLDAFSEYNHLKNRPFTSIDLAPLWDIGYLAEHPEKRRLVREQIGKDGMVEAELHDILTAVASPSAKTFRNSQILTGMNININDPPLWAKDARFSHLLGLSHQEPSQSDSQSAGEALKRVQHMDEALRIITDTLVEKVSTMTITPVNQIDASVSVLVYSLDSLSASELRRWISREFEASLEAFDILTSSSLVELAKVILTCSELVPKEHKVKWALL</sequence>
<dbReference type="InterPro" id="IPR016036">
    <property type="entry name" value="Malonyl_transacylase_ACP-bd"/>
</dbReference>
<dbReference type="SMART" id="SM00826">
    <property type="entry name" value="PKS_DH"/>
    <property type="match status" value="1"/>
</dbReference>
<protein>
    <submittedName>
        <fullName evidence="10">Fatty acid synthase S-acetyltransferase</fullName>
    </submittedName>
</protein>
<dbReference type="InterPro" id="IPR049900">
    <property type="entry name" value="PKS_mFAS_DH"/>
</dbReference>
<dbReference type="GO" id="GO:0004315">
    <property type="term" value="F:3-oxoacyl-[acyl-carrier-protein] synthase activity"/>
    <property type="evidence" value="ECO:0007669"/>
    <property type="project" value="InterPro"/>
</dbReference>
<evidence type="ECO:0000259" key="7">
    <source>
        <dbReference type="PROSITE" id="PS50075"/>
    </source>
</evidence>
<gene>
    <name evidence="10" type="ORF">BDV39DRAFT_208514</name>
</gene>
<accession>A0A5N6WTD4</accession>
<dbReference type="InterPro" id="IPR011032">
    <property type="entry name" value="GroES-like_sf"/>
</dbReference>
<evidence type="ECO:0000256" key="4">
    <source>
        <dbReference type="ARBA" id="ARBA00023268"/>
    </source>
</evidence>
<dbReference type="InterPro" id="IPR020807">
    <property type="entry name" value="PKS_DH"/>
</dbReference>
<dbReference type="Gene3D" id="3.40.47.10">
    <property type="match status" value="1"/>
</dbReference>
<feature type="domain" description="PKS/mFAS DH" evidence="9">
    <location>
        <begin position="926"/>
        <end position="1245"/>
    </location>
</feature>
<keyword evidence="11" id="KW-1185">Reference proteome</keyword>
<dbReference type="SUPFAM" id="SSF55048">
    <property type="entry name" value="Probable ACP-binding domain of malonyl-CoA ACP transacylase"/>
    <property type="match status" value="1"/>
</dbReference>